<proteinExistence type="predicted"/>
<gene>
    <name evidence="1" type="ORF">J2W98_000636</name>
</gene>
<accession>A0ABU1QB00</accession>
<name>A0ABU1QB00_9BACL</name>
<reference evidence="1 2" key="1">
    <citation type="submission" date="2023-07" db="EMBL/GenBank/DDBJ databases">
        <title>Sorghum-associated microbial communities from plants grown in Nebraska, USA.</title>
        <authorList>
            <person name="Schachtman D."/>
        </authorList>
    </citation>
    <scope>NUCLEOTIDE SEQUENCE [LARGE SCALE GENOMIC DNA]</scope>
    <source>
        <strain evidence="1 2">BE143</strain>
    </source>
</reference>
<comment type="caution">
    <text evidence="1">The sequence shown here is derived from an EMBL/GenBank/DDBJ whole genome shotgun (WGS) entry which is preliminary data.</text>
</comment>
<dbReference type="EMBL" id="JAVDUG010000001">
    <property type="protein sequence ID" value="MDR6776389.1"/>
    <property type="molecule type" value="Genomic_DNA"/>
</dbReference>
<keyword evidence="2" id="KW-1185">Reference proteome</keyword>
<organism evidence="1 2">
    <name type="scientific">Paenibacillus peoriae</name>
    <dbReference type="NCBI Taxonomy" id="59893"/>
    <lineage>
        <taxon>Bacteria</taxon>
        <taxon>Bacillati</taxon>
        <taxon>Bacillota</taxon>
        <taxon>Bacilli</taxon>
        <taxon>Bacillales</taxon>
        <taxon>Paenibacillaceae</taxon>
        <taxon>Paenibacillus</taxon>
    </lineage>
</organism>
<evidence type="ECO:0000313" key="2">
    <source>
        <dbReference type="Proteomes" id="UP001266807"/>
    </source>
</evidence>
<dbReference type="Proteomes" id="UP001266807">
    <property type="component" value="Unassembled WGS sequence"/>
</dbReference>
<sequence length="221" mass="24223">MQDKAYKYPIPPSRALALYDVKEPKFFSHIKKSLNPAIPVIPIGIFRCFRAVANVHIGASPNEDINISLASILLSKCAVKPKYICYIPHVFVPGDSDAGTPPYNAKIISRGAAVAANRWSKTYIISSPNGFTTYTLTWLNAAANSSISDFNTLYVWFKLITSDSYSAVCGNSCTKESSADHQVSRAFSLKSSNGNVRLNTMVVVKGLVRHSNNKQKASRDD</sequence>
<protein>
    <submittedName>
        <fullName evidence="1">Uncharacterized protein</fullName>
    </submittedName>
</protein>
<evidence type="ECO:0000313" key="1">
    <source>
        <dbReference type="EMBL" id="MDR6776389.1"/>
    </source>
</evidence>